<keyword evidence="2" id="KW-1133">Transmembrane helix</keyword>
<feature type="transmembrane region" description="Helical" evidence="2">
    <location>
        <begin position="100"/>
        <end position="119"/>
    </location>
</feature>
<organism evidence="3 4">
    <name type="scientific">Paramarasmius palmivorus</name>
    <dbReference type="NCBI Taxonomy" id="297713"/>
    <lineage>
        <taxon>Eukaryota</taxon>
        <taxon>Fungi</taxon>
        <taxon>Dikarya</taxon>
        <taxon>Basidiomycota</taxon>
        <taxon>Agaricomycotina</taxon>
        <taxon>Agaricomycetes</taxon>
        <taxon>Agaricomycetidae</taxon>
        <taxon>Agaricales</taxon>
        <taxon>Marasmiineae</taxon>
        <taxon>Marasmiaceae</taxon>
        <taxon>Paramarasmius</taxon>
    </lineage>
</organism>
<name>A0AAW0B7Y5_9AGAR</name>
<evidence type="ECO:0000256" key="1">
    <source>
        <dbReference type="SAM" id="MobiDB-lite"/>
    </source>
</evidence>
<reference evidence="3 4" key="1">
    <citation type="submission" date="2024-01" db="EMBL/GenBank/DDBJ databases">
        <title>A draft genome for a cacao thread blight-causing isolate of Paramarasmius palmivorus.</title>
        <authorList>
            <person name="Baruah I.K."/>
            <person name="Bukari Y."/>
            <person name="Amoako-Attah I."/>
            <person name="Meinhardt L.W."/>
            <person name="Bailey B.A."/>
            <person name="Cohen S.P."/>
        </authorList>
    </citation>
    <scope>NUCLEOTIDE SEQUENCE [LARGE SCALE GENOMIC DNA]</scope>
    <source>
        <strain evidence="3 4">GH-12</strain>
    </source>
</reference>
<keyword evidence="2" id="KW-0812">Transmembrane</keyword>
<evidence type="ECO:0000313" key="4">
    <source>
        <dbReference type="Proteomes" id="UP001383192"/>
    </source>
</evidence>
<dbReference type="Proteomes" id="UP001383192">
    <property type="component" value="Unassembled WGS sequence"/>
</dbReference>
<dbReference type="EMBL" id="JAYKXP010000162">
    <property type="protein sequence ID" value="KAK7021811.1"/>
    <property type="molecule type" value="Genomic_DNA"/>
</dbReference>
<gene>
    <name evidence="3" type="ORF">VNI00_017255</name>
</gene>
<feature type="transmembrane region" description="Helical" evidence="2">
    <location>
        <begin position="216"/>
        <end position="238"/>
    </location>
</feature>
<dbReference type="AlphaFoldDB" id="A0AAW0B7Y5"/>
<accession>A0AAW0B7Y5</accession>
<feature type="region of interest" description="Disordered" evidence="1">
    <location>
        <begin position="326"/>
        <end position="357"/>
    </location>
</feature>
<keyword evidence="2" id="KW-0472">Membrane</keyword>
<keyword evidence="4" id="KW-1185">Reference proteome</keyword>
<evidence type="ECO:0000256" key="2">
    <source>
        <dbReference type="SAM" id="Phobius"/>
    </source>
</evidence>
<protein>
    <submittedName>
        <fullName evidence="3">Uncharacterized protein</fullName>
    </submittedName>
</protein>
<comment type="caution">
    <text evidence="3">The sequence shown here is derived from an EMBL/GenBank/DDBJ whole genome shotgun (WGS) entry which is preliminary data.</text>
</comment>
<feature type="transmembrane region" description="Helical" evidence="2">
    <location>
        <begin position="131"/>
        <end position="151"/>
    </location>
</feature>
<feature type="transmembrane region" description="Helical" evidence="2">
    <location>
        <begin position="171"/>
        <end position="195"/>
    </location>
</feature>
<feature type="transmembrane region" description="Helical" evidence="2">
    <location>
        <begin position="20"/>
        <end position="39"/>
    </location>
</feature>
<feature type="compositionally biased region" description="Basic and acidic residues" evidence="1">
    <location>
        <begin position="326"/>
        <end position="339"/>
    </location>
</feature>
<evidence type="ECO:0000313" key="3">
    <source>
        <dbReference type="EMBL" id="KAK7021811.1"/>
    </source>
</evidence>
<feature type="transmembrane region" description="Helical" evidence="2">
    <location>
        <begin position="250"/>
        <end position="272"/>
    </location>
</feature>
<proteinExistence type="predicted"/>
<sequence>MIQDLGYNKSKLVALWAETVIYGINTVLFIMCVFVLATNGHGKKASNINKPLLITAIMLYTLCSAHIINDLGRAVTAFISYQDHGGAKAFYSQLWTWSSILREAVFVVTNAIADGLLVYRLYIVWNSSIKIIAGPSILLVVATACGIRAVWGFSNLEQGEDTYAADIFTWGITLFTISLFHNLIVTSLIAGRIWWYGNRMAATLGHKCKRKYSEAMIIIVESGAISSFCVFVTLVTYATKTNGVYIAYDSLAQVMALNPILIIVRVGLGLTVNDATYQSTTRNADTVLNLARARLQRSDSLSGVQVHKVTEMDTRQAEVDSIEIKLEDLSRSQRSDTQKSDPPCTSSAAARSEDRRT</sequence>
<feature type="transmembrane region" description="Helical" evidence="2">
    <location>
        <begin position="51"/>
        <end position="68"/>
    </location>
</feature>